<dbReference type="AlphaFoldDB" id="A0A8J3K119"/>
<dbReference type="Proteomes" id="UP000619293">
    <property type="component" value="Unassembled WGS sequence"/>
</dbReference>
<evidence type="ECO:0000313" key="3">
    <source>
        <dbReference type="Proteomes" id="UP000619293"/>
    </source>
</evidence>
<protein>
    <submittedName>
        <fullName evidence="2">CHAT domain-containing protein</fullName>
    </submittedName>
</protein>
<proteinExistence type="predicted"/>
<feature type="domain" description="CHAT" evidence="1">
    <location>
        <begin position="795"/>
        <end position="1105"/>
    </location>
</feature>
<name>A0A8J3K119_9ACTN</name>
<evidence type="ECO:0000313" key="2">
    <source>
        <dbReference type="EMBL" id="GIF92114.1"/>
    </source>
</evidence>
<sequence length="1106" mass="119692">MVQPDLSHVSATAMAQQGLRLLEDFQGTQQLDQLSQAIERLRQAAFGLPAGSARQCLVLSELGRALRRRHELTGAEVDLEEAIPALTAACMTPEEGCRHLYLNNLANAYADRYERTTSLADLDRAEAALRRALELVPHDDPARSVIVSGLTSVLSYRYQRDGDVRVLDEAVAVCRDVVTADLAAPAQQALAMYHLAGALHEAYEARSDIELLHEAEDWARRATDGTSTDPDSAMYLAKLGSILTRRAEVERDPERLTEAEIVLAAAVLGTPPEHVRYAGYLNEMGNAVYARFKFTGELTQLDRALEIFQTVVAIGAEGGINEAGQLINLGNMLMQRFALSPELATLDNAISAFDRGVRMFGEDDPFLPMARSVYGGALLERSRHSDIAGQPERFLEFAIAELRRADRAQTGYAEHRRTIRNNLAIALHEQFKHSAHLPALEEAESLFRAILAVSCDDIAGRLATVNLAAVVTDRPGAGEDAWDEAGRLLRRAVEMTAPGHVDRVRVLRNLGVHLGEIARRRADAAAGAEATEIFEQILSMPTASSDSRVRAAVTIAELAAFTGDWTAATQAYGRAVDLLNATAVAALYRADRAHALSRFFGLASDAAACALNAGQPRRALELLEHGRGVLHGQSLAVQSTLAALHETAPDLADRFEQLTRELDAKPAGDDMNLPEEVVSALMEQRRRAAGERDRIVEQIRAIDGFVDFLRAPRADDLLGALRCHPVVVLNVSRHRCDALILRGGAVEVVKLPRLQSDTLIRQVIQFLGCLETVRDTNQPPAERDQAAAAITSILIWLWHSTIEPVLDALGFTGAPGRGQHWPRVWWCPTGLLTFLPLHAAGRHPHTFGSSGRAGGALGSFAPAAATIDRVVSSYTPTVRSLISAGARASSRPGARDGAPRVLAVAVPRAAGWPEIPRAADEVEVVRRRLGTVSVLSGAQATRANVLAQLPRHQWLHFAGHGVQDPFRPDTGELITVDSRDKGAVSIADVAGLRLPDAQLAFLGACDTVRGQVLLADEAMHIAGALQTVGFAHVLANMWVVSDRLSLEVTDTFYARIVEQGAGPGAAAHALHDGVRLLRGRLEQLPGTAHERRFGPILWATFVHLGP</sequence>
<dbReference type="InterPro" id="IPR011990">
    <property type="entry name" value="TPR-like_helical_dom_sf"/>
</dbReference>
<keyword evidence="3" id="KW-1185">Reference proteome</keyword>
<gene>
    <name evidence="2" type="ORF">Cch02nite_55580</name>
</gene>
<dbReference type="EMBL" id="BONG01000041">
    <property type="protein sequence ID" value="GIF92114.1"/>
    <property type="molecule type" value="Genomic_DNA"/>
</dbReference>
<dbReference type="InterPro" id="IPR024983">
    <property type="entry name" value="CHAT_dom"/>
</dbReference>
<comment type="caution">
    <text evidence="2">The sequence shown here is derived from an EMBL/GenBank/DDBJ whole genome shotgun (WGS) entry which is preliminary data.</text>
</comment>
<dbReference type="RefSeq" id="WP_191841879.1">
    <property type="nucleotide sequence ID" value="NZ_BAAALB010000016.1"/>
</dbReference>
<organism evidence="2 3">
    <name type="scientific">Catellatospora chokoriensis</name>
    <dbReference type="NCBI Taxonomy" id="310353"/>
    <lineage>
        <taxon>Bacteria</taxon>
        <taxon>Bacillati</taxon>
        <taxon>Actinomycetota</taxon>
        <taxon>Actinomycetes</taxon>
        <taxon>Micromonosporales</taxon>
        <taxon>Micromonosporaceae</taxon>
        <taxon>Catellatospora</taxon>
    </lineage>
</organism>
<dbReference type="Gene3D" id="1.25.40.10">
    <property type="entry name" value="Tetratricopeptide repeat domain"/>
    <property type="match status" value="2"/>
</dbReference>
<dbReference type="Pfam" id="PF12770">
    <property type="entry name" value="CHAT"/>
    <property type="match status" value="1"/>
</dbReference>
<dbReference type="PANTHER" id="PTHR19959:SF119">
    <property type="entry name" value="FUNGAL LIPASE-LIKE DOMAIN-CONTAINING PROTEIN"/>
    <property type="match status" value="1"/>
</dbReference>
<reference evidence="2 3" key="1">
    <citation type="submission" date="2021-01" db="EMBL/GenBank/DDBJ databases">
        <title>Whole genome shotgun sequence of Catellatospora chokoriensis NBRC 107358.</title>
        <authorList>
            <person name="Komaki H."/>
            <person name="Tamura T."/>
        </authorList>
    </citation>
    <scope>NUCLEOTIDE SEQUENCE [LARGE SCALE GENOMIC DNA]</scope>
    <source>
        <strain evidence="2 3">NBRC 107358</strain>
    </source>
</reference>
<accession>A0A8J3K119</accession>
<evidence type="ECO:0000259" key="1">
    <source>
        <dbReference type="Pfam" id="PF12770"/>
    </source>
</evidence>
<dbReference type="PANTHER" id="PTHR19959">
    <property type="entry name" value="KINESIN LIGHT CHAIN"/>
    <property type="match status" value="1"/>
</dbReference>